<dbReference type="EMBL" id="JAWDGP010003624">
    <property type="protein sequence ID" value="KAK3772361.1"/>
    <property type="molecule type" value="Genomic_DNA"/>
</dbReference>
<dbReference type="AlphaFoldDB" id="A0AAE0ZP23"/>
<sequence length="66" mass="7491">MLSGSSISRLLFRKISRFLSTEFKYHVMIKDMGRNRAIPCETTVTLGGRLGQDLLTFKTHLLSDDS</sequence>
<evidence type="ECO:0000313" key="2">
    <source>
        <dbReference type="Proteomes" id="UP001283361"/>
    </source>
</evidence>
<keyword evidence="2" id="KW-1185">Reference proteome</keyword>
<proteinExistence type="predicted"/>
<reference evidence="1" key="1">
    <citation type="journal article" date="2023" name="G3 (Bethesda)">
        <title>A reference genome for the long-term kleptoplast-retaining sea slug Elysia crispata morphotype clarki.</title>
        <authorList>
            <person name="Eastman K.E."/>
            <person name="Pendleton A.L."/>
            <person name="Shaikh M.A."/>
            <person name="Suttiyut T."/>
            <person name="Ogas R."/>
            <person name="Tomko P."/>
            <person name="Gavelis G."/>
            <person name="Widhalm J.R."/>
            <person name="Wisecaver J.H."/>
        </authorList>
    </citation>
    <scope>NUCLEOTIDE SEQUENCE</scope>
    <source>
        <strain evidence="1">ECLA1</strain>
    </source>
</reference>
<evidence type="ECO:0000313" key="1">
    <source>
        <dbReference type="EMBL" id="KAK3772361.1"/>
    </source>
</evidence>
<accession>A0AAE0ZP23</accession>
<gene>
    <name evidence="1" type="ORF">RRG08_031385</name>
</gene>
<comment type="caution">
    <text evidence="1">The sequence shown here is derived from an EMBL/GenBank/DDBJ whole genome shotgun (WGS) entry which is preliminary data.</text>
</comment>
<name>A0AAE0ZP23_9GAST</name>
<dbReference type="Proteomes" id="UP001283361">
    <property type="component" value="Unassembled WGS sequence"/>
</dbReference>
<organism evidence="1 2">
    <name type="scientific">Elysia crispata</name>
    <name type="common">lettuce slug</name>
    <dbReference type="NCBI Taxonomy" id="231223"/>
    <lineage>
        <taxon>Eukaryota</taxon>
        <taxon>Metazoa</taxon>
        <taxon>Spiralia</taxon>
        <taxon>Lophotrochozoa</taxon>
        <taxon>Mollusca</taxon>
        <taxon>Gastropoda</taxon>
        <taxon>Heterobranchia</taxon>
        <taxon>Euthyneura</taxon>
        <taxon>Panpulmonata</taxon>
        <taxon>Sacoglossa</taxon>
        <taxon>Placobranchoidea</taxon>
        <taxon>Plakobranchidae</taxon>
        <taxon>Elysia</taxon>
    </lineage>
</organism>
<protein>
    <submittedName>
        <fullName evidence="1">Uncharacterized protein</fullName>
    </submittedName>
</protein>